<dbReference type="AlphaFoldDB" id="A0A1D3RWR2"/>
<name>A0A1D3RWR2_PLACE</name>
<reference evidence="2 3" key="1">
    <citation type="submission" date="2016-08" db="EMBL/GenBank/DDBJ databases">
        <authorList>
            <consortium name="Pathogen Informatics"/>
        </authorList>
    </citation>
    <scope>NUCLEOTIDE SEQUENCE [LARGE SCALE GENOMIC DNA]</scope>
    <source>
        <strain evidence="2 3">DK</strain>
    </source>
</reference>
<protein>
    <submittedName>
        <fullName evidence="2">Fam-d protein</fullName>
    </submittedName>
</protein>
<dbReference type="Proteomes" id="UP000195879">
    <property type="component" value="Chromosome 9"/>
</dbReference>
<evidence type="ECO:0000313" key="3">
    <source>
        <dbReference type="Proteomes" id="UP000195879"/>
    </source>
</evidence>
<keyword evidence="1" id="KW-0732">Signal</keyword>
<organism evidence="2 3">
    <name type="scientific">Plasmodium chabaudi adami</name>
    <dbReference type="NCBI Taxonomy" id="5826"/>
    <lineage>
        <taxon>Eukaryota</taxon>
        <taxon>Sar</taxon>
        <taxon>Alveolata</taxon>
        <taxon>Apicomplexa</taxon>
        <taxon>Aconoidasida</taxon>
        <taxon>Haemosporida</taxon>
        <taxon>Plasmodiidae</taxon>
        <taxon>Plasmodium</taxon>
        <taxon>Plasmodium (Vinckeia)</taxon>
    </lineage>
</organism>
<feature type="signal peptide" evidence="1">
    <location>
        <begin position="1"/>
        <end position="21"/>
    </location>
</feature>
<evidence type="ECO:0000256" key="1">
    <source>
        <dbReference type="SAM" id="SignalP"/>
    </source>
</evidence>
<evidence type="ECO:0000313" key="2">
    <source>
        <dbReference type="EMBL" id="SCN60516.1"/>
    </source>
</evidence>
<gene>
    <name evidence="2" type="ORF">PCHDK_000209100</name>
</gene>
<dbReference type="Pfam" id="PF11675">
    <property type="entry name" value="DUF3271"/>
    <property type="match status" value="1"/>
</dbReference>
<dbReference type="InterPro" id="IPR021689">
    <property type="entry name" value="DUF3271"/>
</dbReference>
<sequence length="258" mass="30094">MKMWSIILSFFILVIFSNVQAASFQGTNSSSPKSIGLVSLDQTFARFSKFNQKYIPCLEEINKFLRDPEFTKYTYEGINYHCVITDYAISIDNTSPYLSKSISKNKTEELQIGASYFMTYINANINHLFSKYMHKYDFESNYDGNLNIFAKDLKALIYDPFDKNFKGGLIKYENEPEKKKLRDSAKQTFYEIVHNSEIEIEGYFIKISKDGNYEHLKENKSLYFNIKINKNDTNAKYELKTPIKNVVNRIVTNLMSNP</sequence>
<feature type="chain" id="PRO_5008920493" evidence="1">
    <location>
        <begin position="22"/>
        <end position="258"/>
    </location>
</feature>
<proteinExistence type="predicted"/>
<dbReference type="EMBL" id="LT608203">
    <property type="protein sequence ID" value="SCN60516.1"/>
    <property type="molecule type" value="Genomic_DNA"/>
</dbReference>
<accession>A0A1D3RWR2</accession>